<evidence type="ECO:0000256" key="1">
    <source>
        <dbReference type="ARBA" id="ARBA00023239"/>
    </source>
</evidence>
<dbReference type="Pfam" id="PF07977">
    <property type="entry name" value="FabA"/>
    <property type="match status" value="1"/>
</dbReference>
<gene>
    <name evidence="2" type="primary">fabZ</name>
    <name evidence="2" type="ORF">WKV44_08035</name>
</gene>
<dbReference type="GO" id="GO:0019171">
    <property type="term" value="F:(3R)-hydroxyacyl-[acyl-carrier-protein] dehydratase activity"/>
    <property type="evidence" value="ECO:0007669"/>
    <property type="project" value="UniProtKB-EC"/>
</dbReference>
<protein>
    <submittedName>
        <fullName evidence="2">3-hydroxyacyl-ACP dehydratase FabZ</fullName>
        <ecNumber evidence="2">4.2.1.59</ecNumber>
    </submittedName>
</protein>
<dbReference type="NCBIfam" id="NF000582">
    <property type="entry name" value="PRK00006.1"/>
    <property type="match status" value="1"/>
</dbReference>
<proteinExistence type="predicted"/>
<dbReference type="Proteomes" id="UP001466331">
    <property type="component" value="Unassembled WGS sequence"/>
</dbReference>
<evidence type="ECO:0000313" key="3">
    <source>
        <dbReference type="Proteomes" id="UP001466331"/>
    </source>
</evidence>
<dbReference type="EMBL" id="JBCHKQ010000003">
    <property type="protein sequence ID" value="MEM5948493.1"/>
    <property type="molecule type" value="Genomic_DNA"/>
</dbReference>
<dbReference type="CDD" id="cd01288">
    <property type="entry name" value="FabZ"/>
    <property type="match status" value="1"/>
</dbReference>
<keyword evidence="1 2" id="KW-0456">Lyase</keyword>
<accession>A0ABU9UCV0</accession>
<dbReference type="PANTHER" id="PTHR30272">
    <property type="entry name" value="3-HYDROXYACYL-[ACYL-CARRIER-PROTEIN] DEHYDRATASE"/>
    <property type="match status" value="1"/>
</dbReference>
<dbReference type="Gene3D" id="3.10.129.10">
    <property type="entry name" value="Hotdog Thioesterase"/>
    <property type="match status" value="1"/>
</dbReference>
<organism evidence="2 3">
    <name type="scientific">Rarispira pelagica</name>
    <dbReference type="NCBI Taxonomy" id="3141764"/>
    <lineage>
        <taxon>Bacteria</taxon>
        <taxon>Pseudomonadati</taxon>
        <taxon>Spirochaetota</taxon>
        <taxon>Spirochaetia</taxon>
        <taxon>Winmispirales</taxon>
        <taxon>Winmispiraceae</taxon>
        <taxon>Rarispira</taxon>
    </lineage>
</organism>
<dbReference type="SUPFAM" id="SSF54637">
    <property type="entry name" value="Thioesterase/thiol ester dehydrase-isomerase"/>
    <property type="match status" value="1"/>
</dbReference>
<dbReference type="EC" id="4.2.1.59" evidence="2"/>
<name>A0ABU9UCV0_9SPIR</name>
<comment type="caution">
    <text evidence="2">The sequence shown here is derived from an EMBL/GenBank/DDBJ whole genome shotgun (WGS) entry which is preliminary data.</text>
</comment>
<evidence type="ECO:0000313" key="2">
    <source>
        <dbReference type="EMBL" id="MEM5948493.1"/>
    </source>
</evidence>
<keyword evidence="3" id="KW-1185">Reference proteome</keyword>
<dbReference type="InterPro" id="IPR013114">
    <property type="entry name" value="FabA_FabZ"/>
</dbReference>
<sequence length="143" mass="16090">MTDIKSLLPHREPFLYVDELETISDERIVAYRTYKEDEYFFKGHFPEYPVVPGVILVETMAQAGGAGVRALGKLGDDALFFLATVDKAKFRRQVRPNDKVKLVIDNIRISARMIKQAGKAYVGDELAAEAEWLCLVGDAPIEK</sequence>
<dbReference type="PANTHER" id="PTHR30272:SF1">
    <property type="entry name" value="3-HYDROXYACYL-[ACYL-CARRIER-PROTEIN] DEHYDRATASE"/>
    <property type="match status" value="1"/>
</dbReference>
<reference evidence="2 3" key="1">
    <citation type="submission" date="2024-03" db="EMBL/GenBank/DDBJ databases">
        <title>Ignisphaera cupida sp. nov., a hyperthermophilic hydrolytic archaeon from a hot spring of Kamchatka, and proposal of Ignisphaeraceae fam. nov.</title>
        <authorList>
            <person name="Podosokorskaya O.A."/>
            <person name="Elcheninov A.G."/>
            <person name="Maltseva A.I."/>
            <person name="Zayulina K.S."/>
            <person name="Novikov A."/>
            <person name="Merkel A.Y."/>
        </authorList>
    </citation>
    <scope>NUCLEOTIDE SEQUENCE [LARGE SCALE GENOMIC DNA]</scope>
    <source>
        <strain evidence="2 3">38H-sp</strain>
    </source>
</reference>
<dbReference type="RefSeq" id="WP_420069937.1">
    <property type="nucleotide sequence ID" value="NZ_JBCHKQ010000003.1"/>
</dbReference>
<dbReference type="InterPro" id="IPR029069">
    <property type="entry name" value="HotDog_dom_sf"/>
</dbReference>